<feature type="compositionally biased region" description="Polar residues" evidence="1">
    <location>
        <begin position="233"/>
        <end position="244"/>
    </location>
</feature>
<gene>
    <name evidence="3" type="ORF">TWF481_003616</name>
</gene>
<evidence type="ECO:0000256" key="2">
    <source>
        <dbReference type="SAM" id="SignalP"/>
    </source>
</evidence>
<reference evidence="3 4" key="1">
    <citation type="submission" date="2023-08" db="EMBL/GenBank/DDBJ databases">
        <authorList>
            <person name="Palmer J.M."/>
        </authorList>
    </citation>
    <scope>NUCLEOTIDE SEQUENCE [LARGE SCALE GENOMIC DNA]</scope>
    <source>
        <strain evidence="3 4">TWF481</strain>
    </source>
</reference>
<proteinExistence type="predicted"/>
<name>A0AAV9WHK7_9PEZI</name>
<accession>A0AAV9WHK7</accession>
<keyword evidence="2" id="KW-0732">Signal</keyword>
<feature type="compositionally biased region" description="Basic residues" evidence="1">
    <location>
        <begin position="282"/>
        <end position="299"/>
    </location>
</feature>
<dbReference type="Proteomes" id="UP001370758">
    <property type="component" value="Unassembled WGS sequence"/>
</dbReference>
<evidence type="ECO:0000256" key="1">
    <source>
        <dbReference type="SAM" id="MobiDB-lite"/>
    </source>
</evidence>
<organism evidence="3 4">
    <name type="scientific">Arthrobotrys musiformis</name>
    <dbReference type="NCBI Taxonomy" id="47236"/>
    <lineage>
        <taxon>Eukaryota</taxon>
        <taxon>Fungi</taxon>
        <taxon>Dikarya</taxon>
        <taxon>Ascomycota</taxon>
        <taxon>Pezizomycotina</taxon>
        <taxon>Orbiliomycetes</taxon>
        <taxon>Orbiliales</taxon>
        <taxon>Orbiliaceae</taxon>
        <taxon>Arthrobotrys</taxon>
    </lineage>
</organism>
<dbReference type="EMBL" id="JAVHJL010000002">
    <property type="protein sequence ID" value="KAK6508850.1"/>
    <property type="molecule type" value="Genomic_DNA"/>
</dbReference>
<protein>
    <submittedName>
        <fullName evidence="3">Uncharacterized protein</fullName>
    </submittedName>
</protein>
<comment type="caution">
    <text evidence="3">The sequence shown here is derived from an EMBL/GenBank/DDBJ whole genome shotgun (WGS) entry which is preliminary data.</text>
</comment>
<dbReference type="AlphaFoldDB" id="A0AAV9WHK7"/>
<feature type="signal peptide" evidence="2">
    <location>
        <begin position="1"/>
        <end position="23"/>
    </location>
</feature>
<feature type="region of interest" description="Disordered" evidence="1">
    <location>
        <begin position="205"/>
        <end position="299"/>
    </location>
</feature>
<evidence type="ECO:0000313" key="3">
    <source>
        <dbReference type="EMBL" id="KAK6508850.1"/>
    </source>
</evidence>
<sequence>MHPKLYTIVCFLFLSFHIQYIFGHNIPQEIGSSSPKPTITSRPAKALRKVLPRHNVIPLEDSEISKPERVLQVDGSKLPVKPSFPSLPGSDPLKDDFIRGGLMIKGSIPPEKQLTAAPISADRQASISPTQTFKVSVGPLKPDVVRRQQDFAEPIEITPPPSLPTSFPPSNFPTSFTTWTETRWMMGVDHPVEWVFIDAAPRVPAQSSPKYEHGRKGPGGGFNDTSEVVAVESAQSLELDTNSQGEKDQDTELSELDQGNSQDEDDVVRGIEGPEPVPERTRQKRRIEKLARRSKARQG</sequence>
<keyword evidence="4" id="KW-1185">Reference proteome</keyword>
<feature type="chain" id="PRO_5043586651" evidence="2">
    <location>
        <begin position="24"/>
        <end position="299"/>
    </location>
</feature>
<evidence type="ECO:0000313" key="4">
    <source>
        <dbReference type="Proteomes" id="UP001370758"/>
    </source>
</evidence>